<sequence length="302" mass="31867">MRSSYRSTALAAVSALVAFLALTPSAHADFTFYRTGPHTGACWVKVNAYGGVYQVSNVLLNGTGSSHTATVQNFRPGVGLQSSQTYTAAPGEWKGGDIAHVAIVPGDEFRYYLNGTLVAGIPAGGIPFYMQHCKVVESPSVKVRQAISYGLAALDAVYTGACAGSYRFGAAPTTGMWHYGSSCGSGQGNYYQPAGVRGFDCSGLVYKMFQYAGVYFPWQSSSAMKSGIPQISKAYIQVGDLLVKNGHVAVYLGDGDGDGIPSVLEATPEWTNPDGSKTGVIISDAFKYLNDSAYTAHRVPGI</sequence>
<organism evidence="7 8">
    <name type="scientific">Archangium violaceum Cb vi76</name>
    <dbReference type="NCBI Taxonomy" id="1406225"/>
    <lineage>
        <taxon>Bacteria</taxon>
        <taxon>Pseudomonadati</taxon>
        <taxon>Myxococcota</taxon>
        <taxon>Myxococcia</taxon>
        <taxon>Myxococcales</taxon>
        <taxon>Cystobacterineae</taxon>
        <taxon>Archangiaceae</taxon>
        <taxon>Archangium</taxon>
    </lineage>
</organism>
<evidence type="ECO:0000256" key="3">
    <source>
        <dbReference type="ARBA" id="ARBA00022801"/>
    </source>
</evidence>
<dbReference type="GO" id="GO:0008234">
    <property type="term" value="F:cysteine-type peptidase activity"/>
    <property type="evidence" value="ECO:0007669"/>
    <property type="project" value="UniProtKB-KW"/>
</dbReference>
<reference evidence="7 8" key="1">
    <citation type="submission" date="2014-07" db="EMBL/GenBank/DDBJ databases">
        <title>Draft Genome Sequence of Gephyronic Acid Producer, Cystobacter violaceus Strain Cb vi76.</title>
        <authorList>
            <person name="Stevens D.C."/>
            <person name="Young J."/>
            <person name="Carmichael R."/>
            <person name="Tan J."/>
            <person name="Taylor R.E."/>
        </authorList>
    </citation>
    <scope>NUCLEOTIDE SEQUENCE [LARGE SCALE GENOMIC DNA]</scope>
    <source>
        <strain evidence="7 8">Cb vi76</strain>
    </source>
</reference>
<feature type="signal peptide" evidence="5">
    <location>
        <begin position="1"/>
        <end position="28"/>
    </location>
</feature>
<keyword evidence="2" id="KW-0645">Protease</keyword>
<feature type="domain" description="NlpC/P60" evidence="6">
    <location>
        <begin position="147"/>
        <end position="302"/>
    </location>
</feature>
<keyword evidence="5" id="KW-0732">Signal</keyword>
<dbReference type="GO" id="GO:0006508">
    <property type="term" value="P:proteolysis"/>
    <property type="evidence" value="ECO:0007669"/>
    <property type="project" value="UniProtKB-KW"/>
</dbReference>
<protein>
    <recommendedName>
        <fullName evidence="6">NlpC/P60 domain-containing protein</fullName>
    </recommendedName>
</protein>
<accession>A0A084SQ91</accession>
<keyword evidence="3" id="KW-0378">Hydrolase</keyword>
<evidence type="ECO:0000313" key="7">
    <source>
        <dbReference type="EMBL" id="KFA90626.1"/>
    </source>
</evidence>
<dbReference type="SUPFAM" id="SSF54001">
    <property type="entry name" value="Cysteine proteinases"/>
    <property type="match status" value="1"/>
</dbReference>
<dbReference type="EMBL" id="JPMI01000201">
    <property type="protein sequence ID" value="KFA90626.1"/>
    <property type="molecule type" value="Genomic_DNA"/>
</dbReference>
<evidence type="ECO:0000256" key="5">
    <source>
        <dbReference type="SAM" id="SignalP"/>
    </source>
</evidence>
<dbReference type="Gene3D" id="3.90.1720.10">
    <property type="entry name" value="endopeptidase domain like (from Nostoc punctiforme)"/>
    <property type="match status" value="1"/>
</dbReference>
<evidence type="ECO:0000313" key="8">
    <source>
        <dbReference type="Proteomes" id="UP000028547"/>
    </source>
</evidence>
<comment type="similarity">
    <text evidence="1">Belongs to the peptidase C40 family.</text>
</comment>
<evidence type="ECO:0000256" key="1">
    <source>
        <dbReference type="ARBA" id="ARBA00007074"/>
    </source>
</evidence>
<dbReference type="Proteomes" id="UP000028547">
    <property type="component" value="Unassembled WGS sequence"/>
</dbReference>
<comment type="caution">
    <text evidence="7">The sequence shown here is derived from an EMBL/GenBank/DDBJ whole genome shotgun (WGS) entry which is preliminary data.</text>
</comment>
<evidence type="ECO:0000259" key="6">
    <source>
        <dbReference type="PROSITE" id="PS51935"/>
    </source>
</evidence>
<feature type="chain" id="PRO_5001781440" description="NlpC/P60 domain-containing protein" evidence="5">
    <location>
        <begin position="29"/>
        <end position="302"/>
    </location>
</feature>
<dbReference type="InterPro" id="IPR038765">
    <property type="entry name" value="Papain-like_cys_pep_sf"/>
</dbReference>
<dbReference type="RefSeq" id="WP_043401827.1">
    <property type="nucleotide sequence ID" value="NZ_JPMI01000201.1"/>
</dbReference>
<dbReference type="InterPro" id="IPR000064">
    <property type="entry name" value="NLP_P60_dom"/>
</dbReference>
<name>A0A084SQ91_9BACT</name>
<evidence type="ECO:0000256" key="4">
    <source>
        <dbReference type="ARBA" id="ARBA00022807"/>
    </source>
</evidence>
<keyword evidence="4" id="KW-0788">Thiol protease</keyword>
<evidence type="ECO:0000256" key="2">
    <source>
        <dbReference type="ARBA" id="ARBA00022670"/>
    </source>
</evidence>
<gene>
    <name evidence="7" type="ORF">Q664_27590</name>
</gene>
<dbReference type="Pfam" id="PF00877">
    <property type="entry name" value="NLPC_P60"/>
    <property type="match status" value="1"/>
</dbReference>
<dbReference type="PROSITE" id="PS51935">
    <property type="entry name" value="NLPC_P60"/>
    <property type="match status" value="1"/>
</dbReference>
<proteinExistence type="inferred from homology"/>
<dbReference type="AlphaFoldDB" id="A0A084SQ91"/>